<dbReference type="Proteomes" id="UP000483018">
    <property type="component" value="Unassembled WGS sequence"/>
</dbReference>
<proteinExistence type="predicted"/>
<dbReference type="GO" id="GO:0045892">
    <property type="term" value="P:negative regulation of DNA-templated transcription"/>
    <property type="evidence" value="ECO:0007669"/>
    <property type="project" value="TreeGrafter"/>
</dbReference>
<dbReference type="Pfam" id="PF00392">
    <property type="entry name" value="GntR"/>
    <property type="match status" value="1"/>
</dbReference>
<dbReference type="AlphaFoldDB" id="A0A7C8LDL5"/>
<dbReference type="Pfam" id="PF07702">
    <property type="entry name" value="UTRA"/>
    <property type="match status" value="1"/>
</dbReference>
<dbReference type="PROSITE" id="PS50949">
    <property type="entry name" value="HTH_GNTR"/>
    <property type="match status" value="1"/>
</dbReference>
<keyword evidence="2" id="KW-0238">DNA-binding</keyword>
<dbReference type="InterPro" id="IPR036388">
    <property type="entry name" value="WH-like_DNA-bd_sf"/>
</dbReference>
<comment type="caution">
    <text evidence="5">The sequence shown here is derived from an EMBL/GenBank/DDBJ whole genome shotgun (WGS) entry which is preliminary data.</text>
</comment>
<name>A0A7C8LDL5_9FIRM</name>
<evidence type="ECO:0000259" key="4">
    <source>
        <dbReference type="PROSITE" id="PS50949"/>
    </source>
</evidence>
<keyword evidence="1" id="KW-0805">Transcription regulation</keyword>
<gene>
    <name evidence="5" type="ORF">GND95_10440</name>
</gene>
<dbReference type="Gene3D" id="3.40.1410.10">
    <property type="entry name" value="Chorismate lyase-like"/>
    <property type="match status" value="1"/>
</dbReference>
<dbReference type="PANTHER" id="PTHR44846:SF1">
    <property type="entry name" value="MANNOSYL-D-GLYCERATE TRANSPORT_METABOLISM SYSTEM REPRESSOR MNGR-RELATED"/>
    <property type="match status" value="1"/>
</dbReference>
<dbReference type="SUPFAM" id="SSF46785">
    <property type="entry name" value="Winged helix' DNA-binding domain"/>
    <property type="match status" value="1"/>
</dbReference>
<accession>A0A7C8LDL5</accession>
<dbReference type="SUPFAM" id="SSF64288">
    <property type="entry name" value="Chorismate lyase-like"/>
    <property type="match status" value="1"/>
</dbReference>
<dbReference type="PANTHER" id="PTHR44846">
    <property type="entry name" value="MANNOSYL-D-GLYCERATE TRANSPORT/METABOLISM SYSTEM REPRESSOR MNGR-RELATED"/>
    <property type="match status" value="1"/>
</dbReference>
<dbReference type="GO" id="GO:0003700">
    <property type="term" value="F:DNA-binding transcription factor activity"/>
    <property type="evidence" value="ECO:0007669"/>
    <property type="project" value="InterPro"/>
</dbReference>
<reference evidence="5 6" key="1">
    <citation type="submission" date="2019-12" db="EMBL/GenBank/DDBJ databases">
        <title>Defluviitalea raffinosedens, isolated from a biogas fermenter, genome sequencing and characterization.</title>
        <authorList>
            <person name="Rettenmaier R."/>
            <person name="Schneider M."/>
            <person name="Neuhaus K."/>
            <person name="Liebl W."/>
            <person name="Zverlov V."/>
        </authorList>
    </citation>
    <scope>NUCLEOTIDE SEQUENCE [LARGE SCALE GENOMIC DNA]</scope>
    <source>
        <strain evidence="5 6">249c-K6</strain>
    </source>
</reference>
<dbReference type="SMART" id="SM00866">
    <property type="entry name" value="UTRA"/>
    <property type="match status" value="1"/>
</dbReference>
<organism evidence="5 6">
    <name type="scientific">Defluviitalea raffinosedens</name>
    <dbReference type="NCBI Taxonomy" id="1450156"/>
    <lineage>
        <taxon>Bacteria</taxon>
        <taxon>Bacillati</taxon>
        <taxon>Bacillota</taxon>
        <taxon>Clostridia</taxon>
        <taxon>Lachnospirales</taxon>
        <taxon>Defluviitaleaceae</taxon>
        <taxon>Defluviitalea</taxon>
    </lineage>
</organism>
<evidence type="ECO:0000256" key="3">
    <source>
        <dbReference type="ARBA" id="ARBA00023163"/>
    </source>
</evidence>
<protein>
    <submittedName>
        <fullName evidence="5">UTRA domain-containing protein</fullName>
    </submittedName>
</protein>
<dbReference type="GO" id="GO:0003677">
    <property type="term" value="F:DNA binding"/>
    <property type="evidence" value="ECO:0007669"/>
    <property type="project" value="UniProtKB-KW"/>
</dbReference>
<keyword evidence="6" id="KW-1185">Reference proteome</keyword>
<dbReference type="Gene3D" id="1.10.10.10">
    <property type="entry name" value="Winged helix-like DNA-binding domain superfamily/Winged helix DNA-binding domain"/>
    <property type="match status" value="1"/>
</dbReference>
<dbReference type="InterPro" id="IPR011663">
    <property type="entry name" value="UTRA"/>
</dbReference>
<dbReference type="FunFam" id="1.10.10.10:FF:000079">
    <property type="entry name" value="GntR family transcriptional regulator"/>
    <property type="match status" value="1"/>
</dbReference>
<dbReference type="InterPro" id="IPR000524">
    <property type="entry name" value="Tscrpt_reg_HTH_GntR"/>
</dbReference>
<dbReference type="SMART" id="SM00345">
    <property type="entry name" value="HTH_GNTR"/>
    <property type="match status" value="1"/>
</dbReference>
<dbReference type="EMBL" id="WSLF01000010">
    <property type="protein sequence ID" value="KAE9632933.1"/>
    <property type="molecule type" value="Genomic_DNA"/>
</dbReference>
<dbReference type="InterPro" id="IPR050679">
    <property type="entry name" value="Bact_HTH_transcr_reg"/>
</dbReference>
<evidence type="ECO:0000256" key="1">
    <source>
        <dbReference type="ARBA" id="ARBA00023015"/>
    </source>
</evidence>
<keyword evidence="3" id="KW-0804">Transcription</keyword>
<dbReference type="InterPro" id="IPR028978">
    <property type="entry name" value="Chorismate_lyase_/UTRA_dom_sf"/>
</dbReference>
<feature type="domain" description="HTH gntR-type" evidence="4">
    <location>
        <begin position="16"/>
        <end position="84"/>
    </location>
</feature>
<evidence type="ECO:0000256" key="2">
    <source>
        <dbReference type="ARBA" id="ARBA00023125"/>
    </source>
</evidence>
<dbReference type="CDD" id="cd07377">
    <property type="entry name" value="WHTH_GntR"/>
    <property type="match status" value="1"/>
</dbReference>
<evidence type="ECO:0000313" key="6">
    <source>
        <dbReference type="Proteomes" id="UP000483018"/>
    </source>
</evidence>
<sequence>MRNGGDSLKIDKSNPLPYYIQLKTIIEKQIEEGIFQPNQMIPSERQLSETYGISRMTTRQAINELVKEGKLYREKGRGTFVSSPRFLQENMMSFTETLKAQGYTPTTKVLEFSVVRNLKNISKMLDEKEEQTFYKIKRLRFADSIPAALETVYIPTKYCEGLDQYDLGTLSLYKILKENYNHNIESTFLTIEALISDKMMMKIFESGKAIPLLKIEGVTRTEEDIKLFYETSYYRSDVYTYQVNIYRRMMGR</sequence>
<dbReference type="InterPro" id="IPR036390">
    <property type="entry name" value="WH_DNA-bd_sf"/>
</dbReference>
<dbReference type="PRINTS" id="PR00035">
    <property type="entry name" value="HTHGNTR"/>
</dbReference>
<evidence type="ECO:0000313" key="5">
    <source>
        <dbReference type="EMBL" id="KAE9632933.1"/>
    </source>
</evidence>